<feature type="compositionally biased region" description="Polar residues" evidence="1">
    <location>
        <begin position="777"/>
        <end position="786"/>
    </location>
</feature>
<feature type="region of interest" description="Disordered" evidence="1">
    <location>
        <begin position="1"/>
        <end position="107"/>
    </location>
</feature>
<feature type="compositionally biased region" description="Polar residues" evidence="1">
    <location>
        <begin position="887"/>
        <end position="897"/>
    </location>
</feature>
<feature type="compositionally biased region" description="Low complexity" evidence="1">
    <location>
        <begin position="1194"/>
        <end position="1207"/>
    </location>
</feature>
<feature type="region of interest" description="Disordered" evidence="1">
    <location>
        <begin position="596"/>
        <end position="707"/>
    </location>
</feature>
<dbReference type="AlphaFoldDB" id="A0A9P5PQM0"/>
<comment type="caution">
    <text evidence="2">The sequence shown here is derived from an EMBL/GenBank/DDBJ whole genome shotgun (WGS) entry which is preliminary data.</text>
</comment>
<feature type="compositionally biased region" description="Basic and acidic residues" evidence="1">
    <location>
        <begin position="610"/>
        <end position="628"/>
    </location>
</feature>
<gene>
    <name evidence="2" type="ORF">BDP27DRAFT_623460</name>
</gene>
<feature type="compositionally biased region" description="Low complexity" evidence="1">
    <location>
        <begin position="951"/>
        <end position="972"/>
    </location>
</feature>
<feature type="region of interest" description="Disordered" evidence="1">
    <location>
        <begin position="1169"/>
        <end position="1207"/>
    </location>
</feature>
<feature type="compositionally biased region" description="Basic and acidic residues" evidence="1">
    <location>
        <begin position="666"/>
        <end position="680"/>
    </location>
</feature>
<feature type="compositionally biased region" description="Low complexity" evidence="1">
    <location>
        <begin position="67"/>
        <end position="86"/>
    </location>
</feature>
<keyword evidence="3" id="KW-1185">Reference proteome</keyword>
<name>A0A9P5PQM0_9AGAR</name>
<organism evidence="2 3">
    <name type="scientific">Rhodocollybia butyracea</name>
    <dbReference type="NCBI Taxonomy" id="206335"/>
    <lineage>
        <taxon>Eukaryota</taxon>
        <taxon>Fungi</taxon>
        <taxon>Dikarya</taxon>
        <taxon>Basidiomycota</taxon>
        <taxon>Agaricomycotina</taxon>
        <taxon>Agaricomycetes</taxon>
        <taxon>Agaricomycetidae</taxon>
        <taxon>Agaricales</taxon>
        <taxon>Marasmiineae</taxon>
        <taxon>Omphalotaceae</taxon>
        <taxon>Rhodocollybia</taxon>
    </lineage>
</organism>
<evidence type="ECO:0000313" key="2">
    <source>
        <dbReference type="EMBL" id="KAF9070371.1"/>
    </source>
</evidence>
<feature type="compositionally biased region" description="Basic and acidic residues" evidence="1">
    <location>
        <begin position="798"/>
        <end position="836"/>
    </location>
</feature>
<feature type="compositionally biased region" description="Low complexity" evidence="1">
    <location>
        <begin position="1087"/>
        <end position="1112"/>
    </location>
</feature>
<evidence type="ECO:0000313" key="3">
    <source>
        <dbReference type="Proteomes" id="UP000772434"/>
    </source>
</evidence>
<feature type="compositionally biased region" description="Polar residues" evidence="1">
    <location>
        <begin position="480"/>
        <end position="510"/>
    </location>
</feature>
<feature type="region of interest" description="Disordered" evidence="1">
    <location>
        <begin position="951"/>
        <end position="1116"/>
    </location>
</feature>
<sequence length="1207" mass="129571">MSGPTANGRINNTRTKSEIGWTRNEASFKPIPSTLQATGSAKKTCLPRALKPQPSVPFPQPSTNTIRSTRPPFSTSSSTPASIRSSVTASPPSRIAHPRTTAISLGTPPRVTIAFGTKSPSATKTVNTALARPLNPLVPSPRPAKTAKSRTSAVATISSPKLMDSTGQQRRDSLVNGRRLQTDVKQIQRPKDLKTVDTSAAEISKELGLLSGDVKVLKSVWEDSVANPTSFDEGSIDRNAIKSGYGSVFGFSLVSKPRNSIAVTEDSSLDRSQSISSIDSTFSSHSVASTKTISQLPVASSSETTTQTIPQRIPTYDSFLHDTSPKIAAPPSPTGRHLSSMHQTPHLPAQFSANSPDALDVYTAVQYLRSNSSTPELEFQLPASSSKDIVREDSASGPRSRASLRATSHVGYTRVAAGSSRTTSSAKDSPVTRARVPAPVDVRSEPSGYGTEGMESSHTTFTTTAPTSTFTSRNHIHPTELTNAATASRSTSLESSLQRSPGSSYGQRYTSPLSPSSSHISSPSPYLPVDQSSSPPTVNIKRLLSKPAPAGNSSASESESGPVVTRSPVVRRIERIEEKMEKQRIEAITKDRALESDVEGPVIPSSSFDGSRERDRARKTQWEAERRLLRQRSLSSHPTPAITTEAPIEKRSGLGGLLVRNTSLSRSREREGPEKPEKKSRNVLKRRPSATARATSPPPEPTNVMEFPYSSFAPAYTGSILPVASAPRPTTSSGNLKAPLTGSSSTRGPSPAPLEDKRRSLIPQSALLKHGLGLSDDNASVSSGTTPAKEVMLAYKQQQEREKMREKERSERAREKQRERELWQREEEERRQRVLKAEIVPAPSTLPTNSLSNGVSSAQVNGQQSSSTPSSKSSPVPNVNDNSPSTQSSNHIPSRTTKSSRESGLTDGEPSHPYYTILGNSKRVVAAEDTKIEDSYISDFSWSNSHSVEGISSSIGLGIGQPSGSPQSRSGQTWGRSASVSVGKPLSKSSSSFTIGKTLSRKVSGRLGTSVREPSLDVSGTPPTLIERGRPSLQERGLTMKDGTSSRPRGEKRNLRMSIDAYPSNSPLSPMKNSMLPRSPPIPDGGSVTPASKSSFSPSTHSSLPSPTGHSSGKNRIWNLMKRISTGGLRDSYHKYDSPLSSPLPPPPVPAIPKDLSLYAREMKRKEGGDMIIGQQKPDDISTVHPLLTRKRSSPSTPSRIPSLLLE</sequence>
<feature type="compositionally biased region" description="Polar residues" evidence="1">
    <location>
        <begin position="728"/>
        <end position="748"/>
    </location>
</feature>
<dbReference type="OrthoDB" id="3364707at2759"/>
<protein>
    <submittedName>
        <fullName evidence="2">Uncharacterized protein</fullName>
    </submittedName>
</protein>
<feature type="region of interest" description="Disordered" evidence="1">
    <location>
        <begin position="721"/>
        <end position="923"/>
    </location>
</feature>
<proteinExistence type="predicted"/>
<feature type="region of interest" description="Disordered" evidence="1">
    <location>
        <begin position="330"/>
        <end position="352"/>
    </location>
</feature>
<feature type="compositionally biased region" description="Polar residues" evidence="1">
    <location>
        <begin position="1"/>
        <end position="14"/>
    </location>
</feature>
<feature type="compositionally biased region" description="Low complexity" evidence="1">
    <location>
        <begin position="979"/>
        <end position="992"/>
    </location>
</feature>
<reference evidence="2" key="1">
    <citation type="submission" date="2020-11" db="EMBL/GenBank/DDBJ databases">
        <authorList>
            <consortium name="DOE Joint Genome Institute"/>
            <person name="Ahrendt S."/>
            <person name="Riley R."/>
            <person name="Andreopoulos W."/>
            <person name="Labutti K."/>
            <person name="Pangilinan J."/>
            <person name="Ruiz-Duenas F.J."/>
            <person name="Barrasa J.M."/>
            <person name="Sanchez-Garcia M."/>
            <person name="Camarero S."/>
            <person name="Miyauchi S."/>
            <person name="Serrano A."/>
            <person name="Linde D."/>
            <person name="Babiker R."/>
            <person name="Drula E."/>
            <person name="Ayuso-Fernandez I."/>
            <person name="Pacheco R."/>
            <person name="Padilla G."/>
            <person name="Ferreira P."/>
            <person name="Barriuso J."/>
            <person name="Kellner H."/>
            <person name="Castanera R."/>
            <person name="Alfaro M."/>
            <person name="Ramirez L."/>
            <person name="Pisabarro A.G."/>
            <person name="Kuo A."/>
            <person name="Tritt A."/>
            <person name="Lipzen A."/>
            <person name="He G."/>
            <person name="Yan M."/>
            <person name="Ng V."/>
            <person name="Cullen D."/>
            <person name="Martin F."/>
            <person name="Rosso M.-N."/>
            <person name="Henrissat B."/>
            <person name="Hibbett D."/>
            <person name="Martinez A.T."/>
            <person name="Grigoriev I.V."/>
        </authorList>
    </citation>
    <scope>NUCLEOTIDE SEQUENCE</scope>
    <source>
        <strain evidence="2">AH 40177</strain>
    </source>
</reference>
<feature type="compositionally biased region" description="Polar residues" evidence="1">
    <location>
        <begin position="845"/>
        <end position="864"/>
    </location>
</feature>
<feature type="region of interest" description="Disordered" evidence="1">
    <location>
        <begin position="373"/>
        <end position="566"/>
    </location>
</feature>
<dbReference type="EMBL" id="JADNRY010000041">
    <property type="protein sequence ID" value="KAF9070371.1"/>
    <property type="molecule type" value="Genomic_DNA"/>
</dbReference>
<feature type="compositionally biased region" description="Low complexity" evidence="1">
    <location>
        <begin position="865"/>
        <end position="886"/>
    </location>
</feature>
<dbReference type="Proteomes" id="UP000772434">
    <property type="component" value="Unassembled WGS sequence"/>
</dbReference>
<feature type="compositionally biased region" description="Low complexity" evidence="1">
    <location>
        <begin position="511"/>
        <end position="528"/>
    </location>
</feature>
<evidence type="ECO:0000256" key="1">
    <source>
        <dbReference type="SAM" id="MobiDB-lite"/>
    </source>
</evidence>
<feature type="compositionally biased region" description="Low complexity" evidence="1">
    <location>
        <begin position="456"/>
        <end position="472"/>
    </location>
</feature>
<feature type="compositionally biased region" description="Polar residues" evidence="1">
    <location>
        <begin position="1063"/>
        <end position="1072"/>
    </location>
</feature>
<accession>A0A9P5PQM0</accession>
<feature type="compositionally biased region" description="Low complexity" evidence="1">
    <location>
        <begin position="547"/>
        <end position="562"/>
    </location>
</feature>
<feature type="region of interest" description="Disordered" evidence="1">
    <location>
        <begin position="133"/>
        <end position="156"/>
    </location>
</feature>